<evidence type="ECO:0008006" key="5">
    <source>
        <dbReference type="Google" id="ProtNLM"/>
    </source>
</evidence>
<accession>A0A0V1M6L7</accession>
<feature type="region of interest" description="Disordered" evidence="1">
    <location>
        <begin position="1"/>
        <end position="33"/>
    </location>
</feature>
<dbReference type="EMBL" id="JYDO01000214">
    <property type="protein sequence ID" value="KRZ67010.1"/>
    <property type="molecule type" value="Genomic_DNA"/>
</dbReference>
<gene>
    <name evidence="3" type="ORF">T10_5620</name>
    <name evidence="2" type="ORF">T10_9325</name>
</gene>
<dbReference type="EMBL" id="JYDO01000067">
    <property type="protein sequence ID" value="KRZ73167.1"/>
    <property type="molecule type" value="Genomic_DNA"/>
</dbReference>
<name>A0A0V1M6L7_9BILA</name>
<keyword evidence="4" id="KW-1185">Reference proteome</keyword>
<evidence type="ECO:0000313" key="4">
    <source>
        <dbReference type="Proteomes" id="UP000054843"/>
    </source>
</evidence>
<protein>
    <recommendedName>
        <fullName evidence="5">PiggyBac transposable element-derived protein domain-containing protein</fullName>
    </recommendedName>
</protein>
<comment type="caution">
    <text evidence="2">The sequence shown here is derived from an EMBL/GenBank/DDBJ whole genome shotgun (WGS) entry which is preliminary data.</text>
</comment>
<dbReference type="STRING" id="268474.A0A0V1M6L7"/>
<evidence type="ECO:0000256" key="1">
    <source>
        <dbReference type="SAM" id="MobiDB-lite"/>
    </source>
</evidence>
<dbReference type="AlphaFoldDB" id="A0A0V1M6L7"/>
<proteinExistence type="predicted"/>
<evidence type="ECO:0000313" key="3">
    <source>
        <dbReference type="EMBL" id="KRZ73167.1"/>
    </source>
</evidence>
<sequence length="210" mass="23952">MPSKYGQHVMRSPLASNMQVYPGKAPGATPENSQDMRVVLDMTKDKTNKPELPKELAVCTGRAKYSSSKSFLHNEFEEEYHPVQYYATHSKDSSRQDKKPDIIFATKGKLDNPNKVLLTYTSKIKTARCLVVTSANIIDDRNLQMIDSEQSVPEAVASKTFWKTVSEASMRKRTNSVQKRSRCRLRSSKADVKTDMTCKKYNTHRCKRHN</sequence>
<organism evidence="2 4">
    <name type="scientific">Trichinella papuae</name>
    <dbReference type="NCBI Taxonomy" id="268474"/>
    <lineage>
        <taxon>Eukaryota</taxon>
        <taxon>Metazoa</taxon>
        <taxon>Ecdysozoa</taxon>
        <taxon>Nematoda</taxon>
        <taxon>Enoplea</taxon>
        <taxon>Dorylaimia</taxon>
        <taxon>Trichinellida</taxon>
        <taxon>Trichinellidae</taxon>
        <taxon>Trichinella</taxon>
    </lineage>
</organism>
<dbReference type="Proteomes" id="UP000054843">
    <property type="component" value="Unassembled WGS sequence"/>
</dbReference>
<evidence type="ECO:0000313" key="2">
    <source>
        <dbReference type="EMBL" id="KRZ67010.1"/>
    </source>
</evidence>
<reference evidence="2 4" key="1">
    <citation type="submission" date="2015-01" db="EMBL/GenBank/DDBJ databases">
        <title>Evolution of Trichinella species and genotypes.</title>
        <authorList>
            <person name="Korhonen P.K."/>
            <person name="Edoardo P."/>
            <person name="Giuseppe L.R."/>
            <person name="Gasser R.B."/>
        </authorList>
    </citation>
    <scope>NUCLEOTIDE SEQUENCE [LARGE SCALE GENOMIC DNA]</scope>
    <source>
        <strain evidence="2">ISS1980</strain>
    </source>
</reference>